<evidence type="ECO:0000313" key="1">
    <source>
        <dbReference type="EMBL" id="KAF4648048.1"/>
    </source>
</evidence>
<accession>A0A7J6KLS4</accession>
<sequence>VLYVDRDCCEVSGNSGSGKYNNLFHEWPNLQVRLNSMHYMARFSSLLTHPSHPLYAVFKRRLRDCIFTRDEGDMRSLLDSKKNELLSNGTRVESLPSQRQLLAMVPGSDIQKFVRRRIRPAPDIDRLISNLLLQFSDPLVTDGFGTPLLREDAYRYYREELSKHCQCLQDPENVPLYRPTGTVTRHGVELVGQLTVETLPLFEGH</sequence>
<organism evidence="1 2">
    <name type="scientific">Perkinsus chesapeaki</name>
    <name type="common">Clam parasite</name>
    <name type="synonym">Perkinsus andrewsi</name>
    <dbReference type="NCBI Taxonomy" id="330153"/>
    <lineage>
        <taxon>Eukaryota</taxon>
        <taxon>Sar</taxon>
        <taxon>Alveolata</taxon>
        <taxon>Perkinsozoa</taxon>
        <taxon>Perkinsea</taxon>
        <taxon>Perkinsida</taxon>
        <taxon>Perkinsidae</taxon>
        <taxon>Perkinsus</taxon>
    </lineage>
</organism>
<comment type="caution">
    <text evidence="1">The sequence shown here is derived from an EMBL/GenBank/DDBJ whole genome shotgun (WGS) entry which is preliminary data.</text>
</comment>
<dbReference type="PANTHER" id="PTHR24401:SF29">
    <property type="entry name" value="SI:CH211-243P7.3-RELATED"/>
    <property type="match status" value="1"/>
</dbReference>
<evidence type="ECO:0000313" key="2">
    <source>
        <dbReference type="Proteomes" id="UP000591131"/>
    </source>
</evidence>
<keyword evidence="2" id="KW-1185">Reference proteome</keyword>
<dbReference type="Proteomes" id="UP000591131">
    <property type="component" value="Unassembled WGS sequence"/>
</dbReference>
<dbReference type="EMBL" id="JAAPAO010002215">
    <property type="protein sequence ID" value="KAF4648048.1"/>
    <property type="molecule type" value="Genomic_DNA"/>
</dbReference>
<reference evidence="1 2" key="1">
    <citation type="submission" date="2020-04" db="EMBL/GenBank/DDBJ databases">
        <title>Perkinsus chesapeaki whole genome sequence.</title>
        <authorList>
            <person name="Bogema D.R."/>
        </authorList>
    </citation>
    <scope>NUCLEOTIDE SEQUENCE [LARGE SCALE GENOMIC DNA]</scope>
    <source>
        <strain evidence="1">ATCC PRA-425</strain>
    </source>
</reference>
<feature type="non-terminal residue" evidence="1">
    <location>
        <position position="1"/>
    </location>
</feature>
<name>A0A7J6KLS4_PERCH</name>
<protein>
    <submittedName>
        <fullName evidence="1">Uncharacterized protein</fullName>
    </submittedName>
</protein>
<dbReference type="OrthoDB" id="8942218at2759"/>
<dbReference type="AlphaFoldDB" id="A0A7J6KLS4"/>
<proteinExistence type="predicted"/>
<gene>
    <name evidence="1" type="ORF">FOL47_003818</name>
</gene>
<dbReference type="PANTHER" id="PTHR24401">
    <property type="entry name" value="SI:CH211-243P7.3-RELATED"/>
    <property type="match status" value="1"/>
</dbReference>